<dbReference type="Proteomes" id="UP001164539">
    <property type="component" value="Chromosome 7"/>
</dbReference>
<organism evidence="1 2">
    <name type="scientific">Melia azedarach</name>
    <name type="common">Chinaberry tree</name>
    <dbReference type="NCBI Taxonomy" id="155640"/>
    <lineage>
        <taxon>Eukaryota</taxon>
        <taxon>Viridiplantae</taxon>
        <taxon>Streptophyta</taxon>
        <taxon>Embryophyta</taxon>
        <taxon>Tracheophyta</taxon>
        <taxon>Spermatophyta</taxon>
        <taxon>Magnoliopsida</taxon>
        <taxon>eudicotyledons</taxon>
        <taxon>Gunneridae</taxon>
        <taxon>Pentapetalae</taxon>
        <taxon>rosids</taxon>
        <taxon>malvids</taxon>
        <taxon>Sapindales</taxon>
        <taxon>Meliaceae</taxon>
        <taxon>Melia</taxon>
    </lineage>
</organism>
<evidence type="ECO:0000313" key="1">
    <source>
        <dbReference type="EMBL" id="KAJ4714693.1"/>
    </source>
</evidence>
<sequence length="176" mass="19000">MEAYSSSSSSAYLQQNNSGEAKGSFRSSIHSVRKSPAKPWNKKPIAPMPPTRPRVYKVDPINFRDLVQKLTGAEPECSSQSQRLKSVAPPPLNVAAHSYFGGDVAGAPLQLLPPPGKTTEMSDFYMELMSEISDAKTQKTSDCGMASNTVGLSLSPSSYNWRTYPLLSPGSLSTVL</sequence>
<proteinExistence type="predicted"/>
<gene>
    <name evidence="1" type="ORF">OWV82_013142</name>
</gene>
<name>A0ACC1XTL8_MELAZ</name>
<evidence type="ECO:0000313" key="2">
    <source>
        <dbReference type="Proteomes" id="UP001164539"/>
    </source>
</evidence>
<accession>A0ACC1XTL8</accession>
<protein>
    <submittedName>
        <fullName evidence="1">VQ motif-containing protein</fullName>
    </submittedName>
</protein>
<comment type="caution">
    <text evidence="1">The sequence shown here is derived from an EMBL/GenBank/DDBJ whole genome shotgun (WGS) entry which is preliminary data.</text>
</comment>
<reference evidence="1 2" key="1">
    <citation type="journal article" date="2023" name="Science">
        <title>Complex scaffold remodeling in plant triterpene biosynthesis.</title>
        <authorList>
            <person name="De La Pena R."/>
            <person name="Hodgson H."/>
            <person name="Liu J.C."/>
            <person name="Stephenson M.J."/>
            <person name="Martin A.C."/>
            <person name="Owen C."/>
            <person name="Harkess A."/>
            <person name="Leebens-Mack J."/>
            <person name="Jimenez L.E."/>
            <person name="Osbourn A."/>
            <person name="Sattely E.S."/>
        </authorList>
    </citation>
    <scope>NUCLEOTIDE SEQUENCE [LARGE SCALE GENOMIC DNA]</scope>
    <source>
        <strain evidence="2">cv. JPN11</strain>
        <tissue evidence="1">Leaf</tissue>
    </source>
</reference>
<dbReference type="EMBL" id="CM051400">
    <property type="protein sequence ID" value="KAJ4714693.1"/>
    <property type="molecule type" value="Genomic_DNA"/>
</dbReference>
<keyword evidence="2" id="KW-1185">Reference proteome</keyword>